<name>A0A0E3M8P2_CLOSL</name>
<accession>A0A0E3M8P2</accession>
<dbReference type="HOGENOM" id="CLU_069356_27_3_9"/>
<dbReference type="PANTHER" id="PTHR43479:SF11">
    <property type="entry name" value="ACREF_ENVCD OPERON REPRESSOR-RELATED"/>
    <property type="match status" value="1"/>
</dbReference>
<dbReference type="InterPro" id="IPR050624">
    <property type="entry name" value="HTH-type_Tx_Regulator"/>
</dbReference>
<dbReference type="STRING" id="1548.CSCA_4665"/>
<dbReference type="InterPro" id="IPR009057">
    <property type="entry name" value="Homeodomain-like_sf"/>
</dbReference>
<protein>
    <submittedName>
        <fullName evidence="4">Transcriptional regulator, TetR family</fullName>
    </submittedName>
</protein>
<gene>
    <name evidence="4" type="ORF">CSCA_4665</name>
</gene>
<evidence type="ECO:0000256" key="1">
    <source>
        <dbReference type="ARBA" id="ARBA00023125"/>
    </source>
</evidence>
<dbReference type="Gene3D" id="1.10.10.60">
    <property type="entry name" value="Homeodomain-like"/>
    <property type="match status" value="1"/>
</dbReference>
<evidence type="ECO:0000256" key="2">
    <source>
        <dbReference type="PROSITE-ProRule" id="PRU00335"/>
    </source>
</evidence>
<dbReference type="PRINTS" id="PR00455">
    <property type="entry name" value="HTHTETR"/>
</dbReference>
<dbReference type="SUPFAM" id="SSF48498">
    <property type="entry name" value="Tetracyclin repressor-like, C-terminal domain"/>
    <property type="match status" value="1"/>
</dbReference>
<dbReference type="Pfam" id="PF00440">
    <property type="entry name" value="TetR_N"/>
    <property type="match status" value="1"/>
</dbReference>
<evidence type="ECO:0000313" key="4">
    <source>
        <dbReference type="EMBL" id="AKA71790.1"/>
    </source>
</evidence>
<dbReference type="RefSeq" id="WP_029163016.1">
    <property type="nucleotide sequence ID" value="NZ_CP009933.1"/>
</dbReference>
<dbReference type="Proteomes" id="UP000033115">
    <property type="component" value="Chromosome"/>
</dbReference>
<sequence>MNLNDDQIKDDIEKLLNDQGDLEENMTKRQWQILEAAMKIFSEKGFQGSRTSEIAKEAEVAEGTIFRYYKTKKDLLIGLLIPLITKFFKPLAIKSAEAIIENKKNKPIDELMEDLLLDRLNLIHSNFPLIKTIFMEAAYQPELLKTIQKNLGPIVIPFINNFMEQNIENENFRDKEPILITRTMMSLLLGYIILSNVFPDYFSNENDEEEIKQMVDIFLHGVAK</sequence>
<evidence type="ECO:0000259" key="3">
    <source>
        <dbReference type="PROSITE" id="PS50977"/>
    </source>
</evidence>
<dbReference type="KEGG" id="csq:CSCA_4665"/>
<proteinExistence type="predicted"/>
<dbReference type="EMBL" id="CP009933">
    <property type="protein sequence ID" value="AKA71790.1"/>
    <property type="molecule type" value="Genomic_DNA"/>
</dbReference>
<feature type="domain" description="HTH tetR-type" evidence="3">
    <location>
        <begin position="27"/>
        <end position="87"/>
    </location>
</feature>
<organism evidence="4 5">
    <name type="scientific">Clostridium scatologenes</name>
    <dbReference type="NCBI Taxonomy" id="1548"/>
    <lineage>
        <taxon>Bacteria</taxon>
        <taxon>Bacillati</taxon>
        <taxon>Bacillota</taxon>
        <taxon>Clostridia</taxon>
        <taxon>Eubacteriales</taxon>
        <taxon>Clostridiaceae</taxon>
        <taxon>Clostridium</taxon>
    </lineage>
</organism>
<keyword evidence="5" id="KW-1185">Reference proteome</keyword>
<evidence type="ECO:0000313" key="5">
    <source>
        <dbReference type="Proteomes" id="UP000033115"/>
    </source>
</evidence>
<dbReference type="GO" id="GO:0003677">
    <property type="term" value="F:DNA binding"/>
    <property type="evidence" value="ECO:0007669"/>
    <property type="project" value="UniProtKB-UniRule"/>
</dbReference>
<feature type="DNA-binding region" description="H-T-H motif" evidence="2">
    <location>
        <begin position="50"/>
        <end position="69"/>
    </location>
</feature>
<dbReference type="PROSITE" id="PS50977">
    <property type="entry name" value="HTH_TETR_2"/>
    <property type="match status" value="1"/>
</dbReference>
<reference evidence="4 5" key="1">
    <citation type="journal article" date="2015" name="J. Biotechnol.">
        <title>Complete genome sequence of a malodorant-producing acetogen, Clostridium scatologenes ATCC 25775(T).</title>
        <authorList>
            <person name="Zhu Z."/>
            <person name="Guo T."/>
            <person name="Zheng H."/>
            <person name="Song T."/>
            <person name="Ouyang P."/>
            <person name="Xie J."/>
        </authorList>
    </citation>
    <scope>NUCLEOTIDE SEQUENCE [LARGE SCALE GENOMIC DNA]</scope>
    <source>
        <strain evidence="4 5">ATCC 25775</strain>
    </source>
</reference>
<keyword evidence="1 2" id="KW-0238">DNA-binding</keyword>
<dbReference type="SUPFAM" id="SSF46689">
    <property type="entry name" value="Homeodomain-like"/>
    <property type="match status" value="1"/>
</dbReference>
<dbReference type="AlphaFoldDB" id="A0A0E3M8P2"/>
<dbReference type="PANTHER" id="PTHR43479">
    <property type="entry name" value="ACREF/ENVCD OPERON REPRESSOR-RELATED"/>
    <property type="match status" value="1"/>
</dbReference>
<dbReference type="InterPro" id="IPR036271">
    <property type="entry name" value="Tet_transcr_reg_TetR-rel_C_sf"/>
</dbReference>
<dbReference type="InterPro" id="IPR001647">
    <property type="entry name" value="HTH_TetR"/>
</dbReference>
<dbReference type="Gene3D" id="1.10.357.10">
    <property type="entry name" value="Tetracycline Repressor, domain 2"/>
    <property type="match status" value="1"/>
</dbReference>